<dbReference type="Proteomes" id="UP001066276">
    <property type="component" value="Chromosome 2_1"/>
</dbReference>
<organism evidence="1 2">
    <name type="scientific">Pleurodeles waltl</name>
    <name type="common">Iberian ribbed newt</name>
    <dbReference type="NCBI Taxonomy" id="8319"/>
    <lineage>
        <taxon>Eukaryota</taxon>
        <taxon>Metazoa</taxon>
        <taxon>Chordata</taxon>
        <taxon>Craniata</taxon>
        <taxon>Vertebrata</taxon>
        <taxon>Euteleostomi</taxon>
        <taxon>Amphibia</taxon>
        <taxon>Batrachia</taxon>
        <taxon>Caudata</taxon>
        <taxon>Salamandroidea</taxon>
        <taxon>Salamandridae</taxon>
        <taxon>Pleurodelinae</taxon>
        <taxon>Pleurodeles</taxon>
    </lineage>
</organism>
<proteinExistence type="predicted"/>
<evidence type="ECO:0000313" key="1">
    <source>
        <dbReference type="EMBL" id="KAJ1202213.1"/>
    </source>
</evidence>
<gene>
    <name evidence="1" type="ORF">NDU88_006014</name>
</gene>
<sequence length="178" mass="19751">MLAGLCFKVSLAGNTRCDSAWTVNWSLRSAIKFFVRGTEYLSWRFAKLITALSGPLKVNMVPKAIQNIDDEGEGPGQHLRGKTVVVQPLLVGGPQQDRLNRVAKTPVRLPRLARMLPSRWARIATKLLQGAVRKVVKSCTEIEEKLNTMEDRTTAVEADVEALKEQLESHGGQLTDIM</sequence>
<name>A0AAV7VLL0_PLEWA</name>
<protein>
    <submittedName>
        <fullName evidence="1">Uncharacterized protein</fullName>
    </submittedName>
</protein>
<comment type="caution">
    <text evidence="1">The sequence shown here is derived from an EMBL/GenBank/DDBJ whole genome shotgun (WGS) entry which is preliminary data.</text>
</comment>
<dbReference type="AlphaFoldDB" id="A0AAV7VLL0"/>
<reference evidence="1" key="1">
    <citation type="journal article" date="2022" name="bioRxiv">
        <title>Sequencing and chromosome-scale assembly of the giantPleurodeles waltlgenome.</title>
        <authorList>
            <person name="Brown T."/>
            <person name="Elewa A."/>
            <person name="Iarovenko S."/>
            <person name="Subramanian E."/>
            <person name="Araus A.J."/>
            <person name="Petzold A."/>
            <person name="Susuki M."/>
            <person name="Suzuki K.-i.T."/>
            <person name="Hayashi T."/>
            <person name="Toyoda A."/>
            <person name="Oliveira C."/>
            <person name="Osipova E."/>
            <person name="Leigh N.D."/>
            <person name="Simon A."/>
            <person name="Yun M.H."/>
        </authorList>
    </citation>
    <scope>NUCLEOTIDE SEQUENCE</scope>
    <source>
        <strain evidence="1">20211129_DDA</strain>
        <tissue evidence="1">Liver</tissue>
    </source>
</reference>
<dbReference type="EMBL" id="JANPWB010000003">
    <property type="protein sequence ID" value="KAJ1202213.1"/>
    <property type="molecule type" value="Genomic_DNA"/>
</dbReference>
<accession>A0AAV7VLL0</accession>
<keyword evidence="2" id="KW-1185">Reference proteome</keyword>
<evidence type="ECO:0000313" key="2">
    <source>
        <dbReference type="Proteomes" id="UP001066276"/>
    </source>
</evidence>